<sequence>MGFSREVLDSVLTRVVVGLKFLRMFQCRGSTELLAAVAQCRDLELFVIDGYEFGHEHTTPYGQSQAPFSKLRSFGINSIIPLTGSAVFSVLGAITSPSLVELQLQFQGREPGLVEAVSTLVADKWAGSLMKISFRFDITNPEDDVFGGIQPLLRCSRLEYLFLATGTRLNFLDGTYHALSLAWPNLSALSIRSEPENTPIAWVPPATWHTLQILSQNCPKLRHICIPVNFDAFCSQPGEKPQVPSTSVRTLDAAVSICSHPHSTAERLRKLFPALTALCYKDACLKEVRELLGLPVQCGNINEQEIHGVRVTFPFCEAAE</sequence>
<dbReference type="Gene3D" id="3.80.10.10">
    <property type="entry name" value="Ribonuclease Inhibitor"/>
    <property type="match status" value="1"/>
</dbReference>
<dbReference type="SUPFAM" id="SSF52047">
    <property type="entry name" value="RNI-like"/>
    <property type="match status" value="1"/>
</dbReference>
<protein>
    <recommendedName>
        <fullName evidence="3">F-box domain-containing protein</fullName>
    </recommendedName>
</protein>
<evidence type="ECO:0000313" key="1">
    <source>
        <dbReference type="EMBL" id="KZT51962.1"/>
    </source>
</evidence>
<organism evidence="1 2">
    <name type="scientific">Calocera cornea HHB12733</name>
    <dbReference type="NCBI Taxonomy" id="1353952"/>
    <lineage>
        <taxon>Eukaryota</taxon>
        <taxon>Fungi</taxon>
        <taxon>Dikarya</taxon>
        <taxon>Basidiomycota</taxon>
        <taxon>Agaricomycotina</taxon>
        <taxon>Dacrymycetes</taxon>
        <taxon>Dacrymycetales</taxon>
        <taxon>Dacrymycetaceae</taxon>
        <taxon>Calocera</taxon>
    </lineage>
</organism>
<keyword evidence="2" id="KW-1185">Reference proteome</keyword>
<dbReference type="EMBL" id="KV424083">
    <property type="protein sequence ID" value="KZT51962.1"/>
    <property type="molecule type" value="Genomic_DNA"/>
</dbReference>
<dbReference type="Proteomes" id="UP000076842">
    <property type="component" value="Unassembled WGS sequence"/>
</dbReference>
<name>A0A165D2Z0_9BASI</name>
<gene>
    <name evidence="1" type="ORF">CALCODRAFT_512355</name>
</gene>
<dbReference type="STRING" id="1353952.A0A165D2Z0"/>
<accession>A0A165D2Z0</accession>
<dbReference type="OrthoDB" id="3543113at2759"/>
<dbReference type="AlphaFoldDB" id="A0A165D2Z0"/>
<evidence type="ECO:0008006" key="3">
    <source>
        <dbReference type="Google" id="ProtNLM"/>
    </source>
</evidence>
<dbReference type="InterPro" id="IPR032675">
    <property type="entry name" value="LRR_dom_sf"/>
</dbReference>
<proteinExistence type="predicted"/>
<reference evidence="1 2" key="1">
    <citation type="journal article" date="2016" name="Mol. Biol. Evol.">
        <title>Comparative Genomics of Early-Diverging Mushroom-Forming Fungi Provides Insights into the Origins of Lignocellulose Decay Capabilities.</title>
        <authorList>
            <person name="Nagy L.G."/>
            <person name="Riley R."/>
            <person name="Tritt A."/>
            <person name="Adam C."/>
            <person name="Daum C."/>
            <person name="Floudas D."/>
            <person name="Sun H."/>
            <person name="Yadav J.S."/>
            <person name="Pangilinan J."/>
            <person name="Larsson K.H."/>
            <person name="Matsuura K."/>
            <person name="Barry K."/>
            <person name="Labutti K."/>
            <person name="Kuo R."/>
            <person name="Ohm R.A."/>
            <person name="Bhattacharya S.S."/>
            <person name="Shirouzu T."/>
            <person name="Yoshinaga Y."/>
            <person name="Martin F.M."/>
            <person name="Grigoriev I.V."/>
            <person name="Hibbett D.S."/>
        </authorList>
    </citation>
    <scope>NUCLEOTIDE SEQUENCE [LARGE SCALE GENOMIC DNA]</scope>
    <source>
        <strain evidence="1 2">HHB12733</strain>
    </source>
</reference>
<dbReference type="InParanoid" id="A0A165D2Z0"/>
<evidence type="ECO:0000313" key="2">
    <source>
        <dbReference type="Proteomes" id="UP000076842"/>
    </source>
</evidence>